<reference evidence="1 2" key="1">
    <citation type="submission" date="2023-02" db="EMBL/GenBank/DDBJ databases">
        <title>LHISI_Scaffold_Assembly.</title>
        <authorList>
            <person name="Stuart O.P."/>
            <person name="Cleave R."/>
            <person name="Magrath M.J.L."/>
            <person name="Mikheyev A.S."/>
        </authorList>
    </citation>
    <scope>NUCLEOTIDE SEQUENCE [LARGE SCALE GENOMIC DNA]</scope>
    <source>
        <strain evidence="1">Daus_M_001</strain>
        <tissue evidence="1">Leg muscle</tissue>
    </source>
</reference>
<evidence type="ECO:0000313" key="2">
    <source>
        <dbReference type="Proteomes" id="UP001159363"/>
    </source>
</evidence>
<evidence type="ECO:0000313" key="1">
    <source>
        <dbReference type="EMBL" id="KAJ8883705.1"/>
    </source>
</evidence>
<comment type="caution">
    <text evidence="1">The sequence shown here is derived from an EMBL/GenBank/DDBJ whole genome shotgun (WGS) entry which is preliminary data.</text>
</comment>
<dbReference type="EMBL" id="JARBHB010000005">
    <property type="protein sequence ID" value="KAJ8883705.1"/>
    <property type="molecule type" value="Genomic_DNA"/>
</dbReference>
<dbReference type="PANTHER" id="PTHR46704">
    <property type="entry name" value="CXC DOMAIN-CONTAINING PROTEIN-RELATED"/>
    <property type="match status" value="1"/>
</dbReference>
<dbReference type="PANTHER" id="PTHR46704:SF1">
    <property type="entry name" value="TELOMERE LENGTH REGULATION PROTEIN TEL2 HOMOLOG"/>
    <property type="match status" value="1"/>
</dbReference>
<sequence length="204" mass="23066">MKFLSNLGQEHNVIQYPELNHVCLLLGAFHSVMNLLDTIGSIMSASGEQEILELIYAEKTVSHILSGKAYSRAVHAHLMIDYFLNALLLEKKLITADSTGSFPLHIEGISASLLVFASTGHFNYTMAAYLHLQNMIKLEKTHPDIFVKFMKRGHVVRRKEKKWSGIAADLLIELSLLGQSASDFVYFFQNKRRLSGCQQEKKRV</sequence>
<protein>
    <submittedName>
        <fullName evidence="1">Uncharacterized protein</fullName>
    </submittedName>
</protein>
<keyword evidence="2" id="KW-1185">Reference proteome</keyword>
<gene>
    <name evidence="1" type="ORF">PR048_015559</name>
</gene>
<proteinExistence type="predicted"/>
<dbReference type="Proteomes" id="UP001159363">
    <property type="component" value="Chromosome 4"/>
</dbReference>
<organism evidence="1 2">
    <name type="scientific">Dryococelus australis</name>
    <dbReference type="NCBI Taxonomy" id="614101"/>
    <lineage>
        <taxon>Eukaryota</taxon>
        <taxon>Metazoa</taxon>
        <taxon>Ecdysozoa</taxon>
        <taxon>Arthropoda</taxon>
        <taxon>Hexapoda</taxon>
        <taxon>Insecta</taxon>
        <taxon>Pterygota</taxon>
        <taxon>Neoptera</taxon>
        <taxon>Polyneoptera</taxon>
        <taxon>Phasmatodea</taxon>
        <taxon>Verophasmatodea</taxon>
        <taxon>Anareolatae</taxon>
        <taxon>Phasmatidae</taxon>
        <taxon>Eurycanthinae</taxon>
        <taxon>Dryococelus</taxon>
    </lineage>
</organism>
<accession>A0ABQ9HHK6</accession>
<name>A0ABQ9HHK6_9NEOP</name>